<evidence type="ECO:0000256" key="7">
    <source>
        <dbReference type="ARBA" id="ARBA00023014"/>
    </source>
</evidence>
<evidence type="ECO:0000256" key="4">
    <source>
        <dbReference type="ARBA" id="ARBA00022737"/>
    </source>
</evidence>
<gene>
    <name evidence="9" type="ORF">CE91St30_11660</name>
</gene>
<evidence type="ECO:0000256" key="3">
    <source>
        <dbReference type="ARBA" id="ARBA00022723"/>
    </source>
</evidence>
<dbReference type="PANTHER" id="PTHR43177">
    <property type="entry name" value="PROTEIN NRFC"/>
    <property type="match status" value="1"/>
</dbReference>
<feature type="domain" description="4Fe-4S ferredoxin-type" evidence="8">
    <location>
        <begin position="57"/>
        <end position="89"/>
    </location>
</feature>
<dbReference type="InterPro" id="IPR050954">
    <property type="entry name" value="ET_IronSulfur_Cluster-Binding"/>
</dbReference>
<keyword evidence="4" id="KW-0677">Repeat</keyword>
<feature type="domain" description="4Fe-4S ferredoxin-type" evidence="8">
    <location>
        <begin position="91"/>
        <end position="121"/>
    </location>
</feature>
<evidence type="ECO:0000256" key="1">
    <source>
        <dbReference type="ARBA" id="ARBA00022448"/>
    </source>
</evidence>
<evidence type="ECO:0000313" key="10">
    <source>
        <dbReference type="Proteomes" id="UP001320544"/>
    </source>
</evidence>
<dbReference type="EMBL" id="AP025564">
    <property type="protein sequence ID" value="BDE95833.1"/>
    <property type="molecule type" value="Genomic_DNA"/>
</dbReference>
<keyword evidence="7" id="KW-0411">Iron-sulfur</keyword>
<dbReference type="RefSeq" id="WP_244412070.1">
    <property type="nucleotide sequence ID" value="NZ_AP025564.1"/>
</dbReference>
<evidence type="ECO:0000313" key="9">
    <source>
        <dbReference type="EMBL" id="BDE95833.1"/>
    </source>
</evidence>
<dbReference type="InterPro" id="IPR017896">
    <property type="entry name" value="4Fe4S_Fe-S-bd"/>
</dbReference>
<dbReference type="Pfam" id="PF13247">
    <property type="entry name" value="Fer4_11"/>
    <property type="match status" value="1"/>
</dbReference>
<dbReference type="PROSITE" id="PS51379">
    <property type="entry name" value="4FE4S_FER_2"/>
    <property type="match status" value="3"/>
</dbReference>
<dbReference type="Gene3D" id="3.30.70.20">
    <property type="match status" value="2"/>
</dbReference>
<evidence type="ECO:0000256" key="2">
    <source>
        <dbReference type="ARBA" id="ARBA00022485"/>
    </source>
</evidence>
<evidence type="ECO:0000256" key="5">
    <source>
        <dbReference type="ARBA" id="ARBA00022982"/>
    </source>
</evidence>
<keyword evidence="1" id="KW-0813">Transport</keyword>
<protein>
    <submittedName>
        <fullName evidence="9">Dimethylsulfoxide reductase, chain B</fullName>
    </submittedName>
</protein>
<evidence type="ECO:0000256" key="6">
    <source>
        <dbReference type="ARBA" id="ARBA00023004"/>
    </source>
</evidence>
<dbReference type="Pfam" id="PF12800">
    <property type="entry name" value="Fer4_4"/>
    <property type="match status" value="1"/>
</dbReference>
<keyword evidence="3" id="KW-0479">Metal-binding</keyword>
<dbReference type="SUPFAM" id="SSF54862">
    <property type="entry name" value="4Fe-4S ferredoxins"/>
    <property type="match status" value="1"/>
</dbReference>
<organism evidence="9 10">
    <name type="scientific">Raoultibacter timonensis</name>
    <dbReference type="NCBI Taxonomy" id="1907662"/>
    <lineage>
        <taxon>Bacteria</taxon>
        <taxon>Bacillati</taxon>
        <taxon>Actinomycetota</taxon>
        <taxon>Coriobacteriia</taxon>
        <taxon>Eggerthellales</taxon>
        <taxon>Eggerthellaceae</taxon>
        <taxon>Raoultibacter</taxon>
    </lineage>
</organism>
<dbReference type="Proteomes" id="UP001320544">
    <property type="component" value="Chromosome"/>
</dbReference>
<feature type="domain" description="4Fe-4S ferredoxin-type" evidence="8">
    <location>
        <begin position="4"/>
        <end position="34"/>
    </location>
</feature>
<proteinExistence type="predicted"/>
<keyword evidence="10" id="KW-1185">Reference proteome</keyword>
<reference evidence="9 10" key="1">
    <citation type="submission" date="2022-01" db="EMBL/GenBank/DDBJ databases">
        <title>Novel bile acid biosynthetic pathways are enriched in the microbiome of centenarians.</title>
        <authorList>
            <person name="Sato Y."/>
            <person name="Atarashi K."/>
            <person name="Plichta R.D."/>
            <person name="Arai Y."/>
            <person name="Sasajima S."/>
            <person name="Kearney M.S."/>
            <person name="Suda W."/>
            <person name="Takeshita K."/>
            <person name="Sasaki T."/>
            <person name="Okamoto S."/>
            <person name="Skelly N.A."/>
            <person name="Okamura Y."/>
            <person name="Vlamakis H."/>
            <person name="Li Y."/>
            <person name="Tanoue T."/>
            <person name="Takei H."/>
            <person name="Nittono H."/>
            <person name="Narushima S."/>
            <person name="Irie J."/>
            <person name="Itoh H."/>
            <person name="Moriya K."/>
            <person name="Sugiura Y."/>
            <person name="Suematsu M."/>
            <person name="Moritoki N."/>
            <person name="Shibata S."/>
            <person name="Littman R.D."/>
            <person name="Fischbach A.M."/>
            <person name="Uwamino Y."/>
            <person name="Inoue T."/>
            <person name="Honda A."/>
            <person name="Hattori M."/>
            <person name="Murai T."/>
            <person name="Xavier J.R."/>
            <person name="Hirose N."/>
            <person name="Honda K."/>
        </authorList>
    </citation>
    <scope>NUCLEOTIDE SEQUENCE [LARGE SCALE GENOMIC DNA]</scope>
    <source>
        <strain evidence="9 10">CE91-St30</strain>
    </source>
</reference>
<dbReference type="InterPro" id="IPR017900">
    <property type="entry name" value="4Fe4S_Fe_S_CS"/>
</dbReference>
<evidence type="ECO:0000259" key="8">
    <source>
        <dbReference type="PROSITE" id="PS51379"/>
    </source>
</evidence>
<dbReference type="PANTHER" id="PTHR43177:SF5">
    <property type="entry name" value="ANAEROBIC DIMETHYL SULFOXIDE REDUCTASE CHAIN B-RELATED"/>
    <property type="match status" value="1"/>
</dbReference>
<keyword evidence="2" id="KW-0004">4Fe-4S</keyword>
<accession>A0ABM7WHU4</accession>
<sequence length="202" mass="22072">MEQYGFYVNTDICTGCKACMTACFDRNDLEVPQKFRKVWEFGGGEWEKGDDGAYTSTAFTYYTSLTCNHCDNPACVSNCPTGAMQKDPETGIVNNDKDVCIGCMTCEKTCPYNHPVQLADGLSHKCVLCSDENAEGVPDPVCAKACPVRALEFGKIEELREKYGDNSEIGTLEDSTAANVVIGLHRDAEKGGEILNPIEISH</sequence>
<keyword evidence="5" id="KW-0249">Electron transport</keyword>
<keyword evidence="6" id="KW-0408">Iron</keyword>
<dbReference type="PROSITE" id="PS00198">
    <property type="entry name" value="4FE4S_FER_1"/>
    <property type="match status" value="1"/>
</dbReference>
<dbReference type="CDD" id="cd16371">
    <property type="entry name" value="DMSOR_beta_like"/>
    <property type="match status" value="1"/>
</dbReference>
<name>A0ABM7WHU4_9ACTN</name>